<evidence type="ECO:0000256" key="14">
    <source>
        <dbReference type="SAM" id="SignalP"/>
    </source>
</evidence>
<evidence type="ECO:0000256" key="8">
    <source>
        <dbReference type="ARBA" id="ARBA00023136"/>
    </source>
</evidence>
<comment type="subcellular location">
    <subcellularLocation>
        <location evidence="1">Membrane</location>
        <topology evidence="1">Single-pass type I membrane protein</topology>
    </subcellularLocation>
</comment>
<accession>A0A5N5NK54</accession>
<keyword evidence="9" id="KW-1015">Disulfide bond</keyword>
<dbReference type="Proteomes" id="UP000327468">
    <property type="component" value="Chromosome 8"/>
</dbReference>
<dbReference type="InterPro" id="IPR013783">
    <property type="entry name" value="Ig-like_fold"/>
</dbReference>
<dbReference type="SUPFAM" id="SSF54452">
    <property type="entry name" value="MHC antigen-recognition domain"/>
    <property type="match status" value="1"/>
</dbReference>
<name>A0A5N5NK54_PANHP</name>
<evidence type="ECO:0000256" key="4">
    <source>
        <dbReference type="ARBA" id="ARBA00022729"/>
    </source>
</evidence>
<evidence type="ECO:0000256" key="3">
    <source>
        <dbReference type="ARBA" id="ARBA00022692"/>
    </source>
</evidence>
<evidence type="ECO:0000256" key="6">
    <source>
        <dbReference type="ARBA" id="ARBA00022989"/>
    </source>
</evidence>
<evidence type="ECO:0000256" key="10">
    <source>
        <dbReference type="ARBA" id="ARBA00023180"/>
    </source>
</evidence>
<evidence type="ECO:0000313" key="16">
    <source>
        <dbReference type="EMBL" id="KAB5567894.1"/>
    </source>
</evidence>
<gene>
    <name evidence="16" type="ORF">PHYPO_G00238040</name>
</gene>
<sequence length="235" mass="26023">MKLLLIFFTLSCIKDTSAQIKHVDIQLSGCSDSDKEFVSEHDGEELFHSDFKKQVMVNQLPDFADPIDFPGGYDHSVSEQEICKHNLDVAKGAYKNLPEALDVPQNSIYSKSNVELGAQNTLICHSARFFPPPVNIRWTRNGVDVTESSTLSQFYPNEDNTYNQFSHLPFTPQEGDVYTCTVEHKALQTPDTKTWEVDVELPSVGPAVFCGVGLAVGLLGVATGTFFLVKGNQCN</sequence>
<evidence type="ECO:0000256" key="7">
    <source>
        <dbReference type="ARBA" id="ARBA00023130"/>
    </source>
</evidence>
<dbReference type="EMBL" id="VFJC01000009">
    <property type="protein sequence ID" value="KAB5567894.1"/>
    <property type="molecule type" value="Genomic_DNA"/>
</dbReference>
<evidence type="ECO:0000313" key="17">
    <source>
        <dbReference type="Proteomes" id="UP000327468"/>
    </source>
</evidence>
<evidence type="ECO:0000256" key="2">
    <source>
        <dbReference type="ARBA" id="ARBA00007394"/>
    </source>
</evidence>
<protein>
    <recommendedName>
        <fullName evidence="15">Ig-like domain-containing protein</fullName>
    </recommendedName>
</protein>
<comment type="similarity">
    <text evidence="2">Belongs to the MHC class II family.</text>
</comment>
<dbReference type="PANTHER" id="PTHR19944">
    <property type="entry name" value="MHC CLASS II-RELATED"/>
    <property type="match status" value="1"/>
</dbReference>
<dbReference type="InterPro" id="IPR003006">
    <property type="entry name" value="Ig/MHC_CS"/>
</dbReference>
<evidence type="ECO:0000256" key="5">
    <source>
        <dbReference type="ARBA" id="ARBA00022859"/>
    </source>
</evidence>
<feature type="chain" id="PRO_5024426237" description="Ig-like domain-containing protein" evidence="14">
    <location>
        <begin position="19"/>
        <end position="235"/>
    </location>
</feature>
<dbReference type="InterPro" id="IPR003597">
    <property type="entry name" value="Ig_C1-set"/>
</dbReference>
<dbReference type="GO" id="GO:0002250">
    <property type="term" value="P:adaptive immune response"/>
    <property type="evidence" value="ECO:0007669"/>
    <property type="project" value="UniProtKB-KW"/>
</dbReference>
<comment type="caution">
    <text evidence="16">The sequence shown here is derived from an EMBL/GenBank/DDBJ whole genome shotgun (WGS) entry which is preliminary data.</text>
</comment>
<keyword evidence="17" id="KW-1185">Reference proteome</keyword>
<dbReference type="SUPFAM" id="SSF48726">
    <property type="entry name" value="Immunoglobulin"/>
    <property type="match status" value="1"/>
</dbReference>
<keyword evidence="3 13" id="KW-0812">Transmembrane</keyword>
<dbReference type="Gene3D" id="2.60.40.10">
    <property type="entry name" value="Immunoglobulins"/>
    <property type="match status" value="1"/>
</dbReference>
<dbReference type="GO" id="GO:0002504">
    <property type="term" value="P:antigen processing and presentation of peptide or polysaccharide antigen via MHC class II"/>
    <property type="evidence" value="ECO:0007669"/>
    <property type="project" value="UniProtKB-KW"/>
</dbReference>
<organism evidence="16 17">
    <name type="scientific">Pangasianodon hypophthalmus</name>
    <name type="common">Striped catfish</name>
    <name type="synonym">Helicophagus hypophthalmus</name>
    <dbReference type="NCBI Taxonomy" id="310915"/>
    <lineage>
        <taxon>Eukaryota</taxon>
        <taxon>Metazoa</taxon>
        <taxon>Chordata</taxon>
        <taxon>Craniata</taxon>
        <taxon>Vertebrata</taxon>
        <taxon>Euteleostomi</taxon>
        <taxon>Actinopterygii</taxon>
        <taxon>Neopterygii</taxon>
        <taxon>Teleostei</taxon>
        <taxon>Ostariophysi</taxon>
        <taxon>Siluriformes</taxon>
        <taxon>Pangasiidae</taxon>
        <taxon>Pangasianodon</taxon>
    </lineage>
</organism>
<dbReference type="InterPro" id="IPR036179">
    <property type="entry name" value="Ig-like_dom_sf"/>
</dbReference>
<keyword evidence="12" id="KW-0393">Immunoglobulin domain</keyword>
<keyword evidence="8 13" id="KW-0472">Membrane</keyword>
<dbReference type="GO" id="GO:0042613">
    <property type="term" value="C:MHC class II protein complex"/>
    <property type="evidence" value="ECO:0007669"/>
    <property type="project" value="UniProtKB-KW"/>
</dbReference>
<dbReference type="InterPro" id="IPR014745">
    <property type="entry name" value="MHC_II_a/b_N"/>
</dbReference>
<keyword evidence="4 14" id="KW-0732">Signal</keyword>
<keyword evidence="6 13" id="KW-1133">Transmembrane helix</keyword>
<dbReference type="SMR" id="A0A5N5NK54"/>
<dbReference type="InterPro" id="IPR050160">
    <property type="entry name" value="MHC/Immunoglobulin"/>
</dbReference>
<dbReference type="PANTHER" id="PTHR19944:SF86">
    <property type="entry name" value="HLA CLASS II HISTOCOMPATIBILITY ANTIGEN, DR ALPHA CHAIN"/>
    <property type="match status" value="1"/>
</dbReference>
<keyword evidence="10" id="KW-0325">Glycoprotein</keyword>
<evidence type="ECO:0000256" key="11">
    <source>
        <dbReference type="ARBA" id="ARBA00023182"/>
    </source>
</evidence>
<feature type="transmembrane region" description="Helical" evidence="13">
    <location>
        <begin position="206"/>
        <end position="229"/>
    </location>
</feature>
<evidence type="ECO:0000256" key="9">
    <source>
        <dbReference type="ARBA" id="ARBA00023157"/>
    </source>
</evidence>
<evidence type="ECO:0000259" key="15">
    <source>
        <dbReference type="PROSITE" id="PS50835"/>
    </source>
</evidence>
<dbReference type="InterPro" id="IPR007110">
    <property type="entry name" value="Ig-like_dom"/>
</dbReference>
<reference evidence="16 17" key="1">
    <citation type="submission" date="2019-06" db="EMBL/GenBank/DDBJ databases">
        <title>A chromosome-scale genome assembly of the striped catfish, Pangasianodon hypophthalmus.</title>
        <authorList>
            <person name="Wen M."/>
            <person name="Zahm M."/>
            <person name="Roques C."/>
            <person name="Cabau C."/>
            <person name="Klopp C."/>
            <person name="Donnadieu C."/>
            <person name="Jouanno E."/>
            <person name="Avarre J.-C."/>
            <person name="Campet M."/>
            <person name="Ha T.T.T."/>
            <person name="Dugue R."/>
            <person name="Lampietro C."/>
            <person name="Louis A."/>
            <person name="Herpin A."/>
            <person name="Echchiki A."/>
            <person name="Berthelot C."/>
            <person name="Parey E."/>
            <person name="Roest-Crollius H."/>
            <person name="Braasch I."/>
            <person name="Postlethwait J."/>
            <person name="Bobe J."/>
            <person name="Montfort J."/>
            <person name="Bouchez O."/>
            <person name="Begum T."/>
            <person name="Schartl M."/>
            <person name="Guiguen Y."/>
        </authorList>
    </citation>
    <scope>NUCLEOTIDE SEQUENCE [LARGE SCALE GENOMIC DNA]</scope>
    <source>
        <strain evidence="16 17">Indonesia</strain>
        <tissue evidence="16">Blood</tissue>
    </source>
</reference>
<dbReference type="CDD" id="cd05767">
    <property type="entry name" value="IgC1_MHC_II_alpha"/>
    <property type="match status" value="1"/>
</dbReference>
<feature type="signal peptide" evidence="14">
    <location>
        <begin position="1"/>
        <end position="18"/>
    </location>
</feature>
<keyword evidence="5" id="KW-0391">Immunity</keyword>
<dbReference type="PROSITE" id="PS50835">
    <property type="entry name" value="IG_LIKE"/>
    <property type="match status" value="1"/>
</dbReference>
<dbReference type="Pfam" id="PF07654">
    <property type="entry name" value="C1-set"/>
    <property type="match status" value="1"/>
</dbReference>
<evidence type="ECO:0000256" key="12">
    <source>
        <dbReference type="ARBA" id="ARBA00023319"/>
    </source>
</evidence>
<keyword evidence="11" id="KW-0491">MHC II</keyword>
<feature type="domain" description="Ig-like" evidence="15">
    <location>
        <begin position="98"/>
        <end position="196"/>
    </location>
</feature>
<evidence type="ECO:0000256" key="13">
    <source>
        <dbReference type="SAM" id="Phobius"/>
    </source>
</evidence>
<dbReference type="SMART" id="SM00920">
    <property type="entry name" value="MHC_II_alpha"/>
    <property type="match status" value="1"/>
</dbReference>
<evidence type="ECO:0000256" key="1">
    <source>
        <dbReference type="ARBA" id="ARBA00004479"/>
    </source>
</evidence>
<keyword evidence="7" id="KW-1064">Adaptive immunity</keyword>
<dbReference type="InterPro" id="IPR011162">
    <property type="entry name" value="MHC_I/II-like_Ag-recog"/>
</dbReference>
<dbReference type="PROSITE" id="PS00290">
    <property type="entry name" value="IG_MHC"/>
    <property type="match status" value="1"/>
</dbReference>
<dbReference type="Gene3D" id="3.10.320.10">
    <property type="entry name" value="Class II Histocompatibility Antigen, M Beta Chain, Chain B, domain 1"/>
    <property type="match status" value="1"/>
</dbReference>
<dbReference type="Pfam" id="PF00993">
    <property type="entry name" value="MHC_II_alpha"/>
    <property type="match status" value="1"/>
</dbReference>
<dbReference type="AlphaFoldDB" id="A0A5N5NK54"/>
<proteinExistence type="inferred from homology"/>
<dbReference type="InterPro" id="IPR001003">
    <property type="entry name" value="MHC_II_a_N"/>
</dbReference>
<dbReference type="SMART" id="SM00407">
    <property type="entry name" value="IGc1"/>
    <property type="match status" value="1"/>
</dbReference>